<name>A0ABW8SSA2_9CLOT</name>
<evidence type="ECO:0000313" key="1">
    <source>
        <dbReference type="EMBL" id="MFL0198794.1"/>
    </source>
</evidence>
<dbReference type="RefSeq" id="WP_406794908.1">
    <property type="nucleotide sequence ID" value="NZ_JBJHZX010000095.1"/>
</dbReference>
<dbReference type="Proteomes" id="UP001623660">
    <property type="component" value="Unassembled WGS sequence"/>
</dbReference>
<gene>
    <name evidence="1" type="ORF">ACJDU8_25050</name>
</gene>
<sequence>MDSITDLNLAFVSAQNGITSTSTQTTTGNTSTSAKHIVYGSNCTR</sequence>
<keyword evidence="2" id="KW-1185">Reference proteome</keyword>
<dbReference type="EMBL" id="JBJHZX010000095">
    <property type="protein sequence ID" value="MFL0198794.1"/>
    <property type="molecule type" value="Genomic_DNA"/>
</dbReference>
<comment type="caution">
    <text evidence="1">The sequence shown here is derived from an EMBL/GenBank/DDBJ whole genome shotgun (WGS) entry which is preliminary data.</text>
</comment>
<protein>
    <submittedName>
        <fullName evidence="1">Uncharacterized protein</fullName>
    </submittedName>
</protein>
<evidence type="ECO:0000313" key="2">
    <source>
        <dbReference type="Proteomes" id="UP001623660"/>
    </source>
</evidence>
<proteinExistence type="predicted"/>
<reference evidence="1 2" key="1">
    <citation type="submission" date="2024-11" db="EMBL/GenBank/DDBJ databases">
        <authorList>
            <person name="Heng Y.C."/>
            <person name="Lim A.C.H."/>
            <person name="Lee J.K.Y."/>
            <person name="Kittelmann S."/>
        </authorList>
    </citation>
    <scope>NUCLEOTIDE SEQUENCE [LARGE SCALE GENOMIC DNA]</scope>
    <source>
        <strain evidence="1 2">WILCCON 0269</strain>
    </source>
</reference>
<organism evidence="1 2">
    <name type="scientific">Candidatus Clostridium eludens</name>
    <dbReference type="NCBI Taxonomy" id="3381663"/>
    <lineage>
        <taxon>Bacteria</taxon>
        <taxon>Bacillati</taxon>
        <taxon>Bacillota</taxon>
        <taxon>Clostridia</taxon>
        <taxon>Eubacteriales</taxon>
        <taxon>Clostridiaceae</taxon>
        <taxon>Clostridium</taxon>
    </lineage>
</organism>
<accession>A0ABW8SSA2</accession>